<proteinExistence type="predicted"/>
<organism evidence="1">
    <name type="scientific">Lygus hesperus</name>
    <name type="common">Western plant bug</name>
    <dbReference type="NCBI Taxonomy" id="30085"/>
    <lineage>
        <taxon>Eukaryota</taxon>
        <taxon>Metazoa</taxon>
        <taxon>Ecdysozoa</taxon>
        <taxon>Arthropoda</taxon>
        <taxon>Hexapoda</taxon>
        <taxon>Insecta</taxon>
        <taxon>Pterygota</taxon>
        <taxon>Neoptera</taxon>
        <taxon>Paraneoptera</taxon>
        <taxon>Hemiptera</taxon>
        <taxon>Heteroptera</taxon>
        <taxon>Panheteroptera</taxon>
        <taxon>Cimicomorpha</taxon>
        <taxon>Miridae</taxon>
        <taxon>Mirini</taxon>
        <taxon>Lygus</taxon>
    </lineage>
</organism>
<sequence length="107" mass="12289">MCIIICGHQVYQLSVNIIILRGELRSSNAINELHLFLGSRCRTSWDLKPRLQCFDNSSKRDRSTYVDSADEESLDYGAGHRRLPTAHQWITDGSVRKQNLTRTINVK</sequence>
<reference evidence="1" key="1">
    <citation type="submission" date="2014-09" db="EMBL/GenBank/DDBJ databases">
        <authorList>
            <person name="Magalhaes I.L.F."/>
            <person name="Oliveira U."/>
            <person name="Santos F.R."/>
            <person name="Vidigal T.H.D.A."/>
            <person name="Brescovit A.D."/>
            <person name="Santos A.J."/>
        </authorList>
    </citation>
    <scope>NUCLEOTIDE SEQUENCE</scope>
</reference>
<name>A0A0K8TFF7_LYGHE</name>
<evidence type="ECO:0000313" key="1">
    <source>
        <dbReference type="EMBL" id="JAG64318.1"/>
    </source>
</evidence>
<dbReference type="EMBL" id="GBRD01001503">
    <property type="protein sequence ID" value="JAG64318.1"/>
    <property type="molecule type" value="Transcribed_RNA"/>
</dbReference>
<dbReference type="EMBL" id="GBRD01001502">
    <property type="protein sequence ID" value="JAG64319.1"/>
    <property type="molecule type" value="Transcribed_RNA"/>
</dbReference>
<dbReference type="AlphaFoldDB" id="A0A0K8TFF7"/>
<protein>
    <submittedName>
        <fullName evidence="1">Uncharacterized protein</fullName>
    </submittedName>
</protein>
<accession>A0A0K8TFF7</accession>